<dbReference type="EMBL" id="CP046052">
    <property type="protein sequence ID" value="QGM44919.1"/>
    <property type="molecule type" value="Genomic_DNA"/>
</dbReference>
<dbReference type="AlphaFoldDB" id="A0A6B8KAQ8"/>
<proteinExistence type="predicted"/>
<keyword evidence="3" id="KW-1185">Reference proteome</keyword>
<keyword evidence="1" id="KW-0732">Signal</keyword>
<name>A0A6B8KAQ8_9HYPH</name>
<evidence type="ECO:0000256" key="1">
    <source>
        <dbReference type="SAM" id="SignalP"/>
    </source>
</evidence>
<evidence type="ECO:0000313" key="3">
    <source>
        <dbReference type="Proteomes" id="UP000309061"/>
    </source>
</evidence>
<dbReference type="KEGG" id="mhey:H2LOC_004020"/>
<organism evidence="2 3">
    <name type="scientific">Methylocystis heyeri</name>
    <dbReference type="NCBI Taxonomy" id="391905"/>
    <lineage>
        <taxon>Bacteria</taxon>
        <taxon>Pseudomonadati</taxon>
        <taxon>Pseudomonadota</taxon>
        <taxon>Alphaproteobacteria</taxon>
        <taxon>Hyphomicrobiales</taxon>
        <taxon>Methylocystaceae</taxon>
        <taxon>Methylocystis</taxon>
    </lineage>
</organism>
<protein>
    <submittedName>
        <fullName evidence="2">Uncharacterized protein</fullName>
    </submittedName>
</protein>
<reference evidence="2 3" key="1">
    <citation type="submission" date="2019-11" db="EMBL/GenBank/DDBJ databases">
        <title>The genome sequence of Methylocystis heyeri.</title>
        <authorList>
            <person name="Oshkin I.Y."/>
            <person name="Miroshnikov K."/>
            <person name="Dedysh S.N."/>
        </authorList>
    </citation>
    <scope>NUCLEOTIDE SEQUENCE [LARGE SCALE GENOMIC DNA]</scope>
    <source>
        <strain evidence="2 3">H2</strain>
    </source>
</reference>
<feature type="chain" id="PRO_5025655056" evidence="1">
    <location>
        <begin position="28"/>
        <end position="456"/>
    </location>
</feature>
<gene>
    <name evidence="2" type="ORF">H2LOC_004020</name>
</gene>
<feature type="signal peptide" evidence="1">
    <location>
        <begin position="1"/>
        <end position="27"/>
    </location>
</feature>
<accession>A0A6B8KAQ8</accession>
<dbReference type="NCBIfam" id="TIGR03803">
    <property type="entry name" value="Gloeo_Verruco"/>
    <property type="match status" value="4"/>
</dbReference>
<dbReference type="Proteomes" id="UP000309061">
    <property type="component" value="Chromosome"/>
</dbReference>
<sequence>MDIHNGSILRTLRLASLLVAGASPALAQTWPPAPFSESTLYSFAGAPDGSMPANVTLLTDNTGALYGTTFYGATGDLGTVFKLTPPAPGKSRWTETLLYSFTGGSSGANPNSGLVRDSHGALYGVTVNGGANQSGVAYKLTPPVPPSTQWSYAKIYDFDPYSMPLATPMFDGAGALIGANASGGIGGFGTIYKLTPPPSSGGQWTGSALYSFTGGADGGYPNSTLALGADGAIYGTGQLGGVKNNGVVFKLIPSGTNCTPVSPNLWCETVLYTFTGSDGAQPQTGLVLNNASGVLYGATQLGGANNLGVVFSLTPPVPPSTQWQETVLYSFAGGQDGANPVSDLTMMGGALYGSTIHGGGGSCNGGCGTLFQLLPPAAPAMHWTENVLYRFTGNSDGGWPQGGLTFNALPFSFGLAVYGVTGYIGGASRFGAVFTLQCAKATREVLGGAQHTACVQ</sequence>
<dbReference type="RefSeq" id="WP_136495210.1">
    <property type="nucleotide sequence ID" value="NZ_CP046052.1"/>
</dbReference>
<dbReference type="InterPro" id="IPR022519">
    <property type="entry name" value="Gloeo/Verruco_rpt"/>
</dbReference>
<dbReference type="OrthoDB" id="7432613at2"/>
<dbReference type="Gene3D" id="2.20.25.650">
    <property type="entry name" value="Tachylectin-2-like"/>
    <property type="match status" value="1"/>
</dbReference>
<evidence type="ECO:0000313" key="2">
    <source>
        <dbReference type="EMBL" id="QGM44919.1"/>
    </source>
</evidence>